<evidence type="ECO:0000256" key="1">
    <source>
        <dbReference type="ARBA" id="ARBA00009884"/>
    </source>
</evidence>
<dbReference type="AlphaFoldDB" id="A0A834IES8"/>
<name>A0A834IES8_RHYFE</name>
<dbReference type="EMBL" id="JAACXV010000400">
    <property type="protein sequence ID" value="KAF7278449.1"/>
    <property type="molecule type" value="Genomic_DNA"/>
</dbReference>
<protein>
    <submittedName>
        <fullName evidence="2">Uncharacterized protein</fullName>
    </submittedName>
</protein>
<dbReference type="SUPFAM" id="SSF56815">
    <property type="entry name" value="Sec1/munc18-like (SM) proteins"/>
    <property type="match status" value="1"/>
</dbReference>
<evidence type="ECO:0000313" key="2">
    <source>
        <dbReference type="EMBL" id="KAF7278449.1"/>
    </source>
</evidence>
<dbReference type="InterPro" id="IPR001619">
    <property type="entry name" value="Sec1-like"/>
</dbReference>
<comment type="caution">
    <text evidence="2">The sequence shown here is derived from an EMBL/GenBank/DDBJ whole genome shotgun (WGS) entry which is preliminary data.</text>
</comment>
<dbReference type="Pfam" id="PF00995">
    <property type="entry name" value="Sec1"/>
    <property type="match status" value="1"/>
</dbReference>
<evidence type="ECO:0000313" key="3">
    <source>
        <dbReference type="Proteomes" id="UP000625711"/>
    </source>
</evidence>
<proteinExistence type="inferred from homology"/>
<dbReference type="InterPro" id="IPR036045">
    <property type="entry name" value="Sec1-like_sf"/>
</dbReference>
<reference evidence="2" key="1">
    <citation type="submission" date="2020-08" db="EMBL/GenBank/DDBJ databases">
        <title>Genome sequencing and assembly of the red palm weevil Rhynchophorus ferrugineus.</title>
        <authorList>
            <person name="Dias G.B."/>
            <person name="Bergman C.M."/>
            <person name="Manee M."/>
        </authorList>
    </citation>
    <scope>NUCLEOTIDE SEQUENCE</scope>
    <source>
        <strain evidence="2">AA-2017</strain>
        <tissue evidence="2">Whole larva</tissue>
    </source>
</reference>
<dbReference type="InterPro" id="IPR027482">
    <property type="entry name" value="Sec1-like_dom2"/>
</dbReference>
<dbReference type="Proteomes" id="UP000625711">
    <property type="component" value="Unassembled WGS sequence"/>
</dbReference>
<sequence>MALDEIKRYVQTQLQATKSRKQFISNHLLASETIINTLGHRYEKQKKVEIDILKNNNKSANFTYIEESLAMENNIQIPPEPDKVNLKIPTCASYVYGGAYIPLIVQIASMVLNSIPLDDIKMKLETLGTVAVRNDNGYPLLCRTILVYVVGGMTYAEIAACNLLETLTGAKICVLSDIVLNEICMSTHNHILVSSKPLHNKYFIKSHSCKKNKIVLSAVSLSALGHY</sequence>
<organism evidence="2 3">
    <name type="scientific">Rhynchophorus ferrugineus</name>
    <name type="common">Red palm weevil</name>
    <name type="synonym">Curculio ferrugineus</name>
    <dbReference type="NCBI Taxonomy" id="354439"/>
    <lineage>
        <taxon>Eukaryota</taxon>
        <taxon>Metazoa</taxon>
        <taxon>Ecdysozoa</taxon>
        <taxon>Arthropoda</taxon>
        <taxon>Hexapoda</taxon>
        <taxon>Insecta</taxon>
        <taxon>Pterygota</taxon>
        <taxon>Neoptera</taxon>
        <taxon>Endopterygota</taxon>
        <taxon>Coleoptera</taxon>
        <taxon>Polyphaga</taxon>
        <taxon>Cucujiformia</taxon>
        <taxon>Curculionidae</taxon>
        <taxon>Dryophthorinae</taxon>
        <taxon>Rhynchophorus</taxon>
    </lineage>
</organism>
<dbReference type="Gene3D" id="3.40.50.1910">
    <property type="match status" value="1"/>
</dbReference>
<keyword evidence="3" id="KW-1185">Reference proteome</keyword>
<gene>
    <name evidence="2" type="ORF">GWI33_008411</name>
</gene>
<dbReference type="OrthoDB" id="10262528at2759"/>
<accession>A0A834IES8</accession>
<comment type="similarity">
    <text evidence="1">Belongs to the STXBP/unc-18/SEC1 family.</text>
</comment>